<dbReference type="RefSeq" id="WP_006436043.1">
    <property type="nucleotide sequence ID" value="NZ_CP091855.1"/>
</dbReference>
<evidence type="ECO:0000313" key="3">
    <source>
        <dbReference type="Proteomes" id="UP001185779"/>
    </source>
</evidence>
<sequence length="85" mass="9368">MATLLTSDEFDLRLLFAEPVAEVKKFLREVVDKREPIALEVEGTAHFLNLGNVKHFTLVDQDPGDESLGTDDGKTVVLAISEVRG</sequence>
<gene>
    <name evidence="1" type="ORF">R3P94_18625</name>
    <name evidence="2" type="ORF">R3Q15_08375</name>
</gene>
<comment type="caution">
    <text evidence="2">The sequence shown here is derived from an EMBL/GenBank/DDBJ whole genome shotgun (WGS) entry which is preliminary data.</text>
</comment>
<evidence type="ECO:0000313" key="4">
    <source>
        <dbReference type="Proteomes" id="UP001185922"/>
    </source>
</evidence>
<dbReference type="Proteomes" id="UP001185922">
    <property type="component" value="Unassembled WGS sequence"/>
</dbReference>
<dbReference type="EMBL" id="JAWLKH010000006">
    <property type="protein sequence ID" value="MDV6311904.1"/>
    <property type="molecule type" value="Genomic_DNA"/>
</dbReference>
<name>A0AAE4R298_9ACTN</name>
<dbReference type="EMBL" id="JAWLKI010000025">
    <property type="protein sequence ID" value="MDV6309290.1"/>
    <property type="molecule type" value="Genomic_DNA"/>
</dbReference>
<dbReference type="GeneID" id="77173785"/>
<dbReference type="AlphaFoldDB" id="A0AAE4R298"/>
<proteinExistence type="predicted"/>
<dbReference type="Proteomes" id="UP001185779">
    <property type="component" value="Unassembled WGS sequence"/>
</dbReference>
<evidence type="ECO:0000313" key="2">
    <source>
        <dbReference type="EMBL" id="MDV6311904.1"/>
    </source>
</evidence>
<organism evidence="2 4">
    <name type="scientific">Gordonia amicalis</name>
    <dbReference type="NCBI Taxonomy" id="89053"/>
    <lineage>
        <taxon>Bacteria</taxon>
        <taxon>Bacillati</taxon>
        <taxon>Actinomycetota</taxon>
        <taxon>Actinomycetes</taxon>
        <taxon>Mycobacteriales</taxon>
        <taxon>Gordoniaceae</taxon>
        <taxon>Gordonia</taxon>
    </lineage>
</organism>
<reference evidence="2 3" key="1">
    <citation type="submission" date="2023-10" db="EMBL/GenBank/DDBJ databases">
        <title>Development of a sustainable strategy for remediation of hydrocarbon-contaminated territories based on the waste exchange concept.</title>
        <authorList>
            <person name="Krivoruchko A."/>
        </authorList>
    </citation>
    <scope>NUCLEOTIDE SEQUENCE</scope>
    <source>
        <strain evidence="1 3">IEGM 1266</strain>
        <strain evidence="2">IEGM 1279</strain>
    </source>
</reference>
<keyword evidence="3" id="KW-1185">Reference proteome</keyword>
<protein>
    <submittedName>
        <fullName evidence="2">Uncharacterized protein</fullName>
    </submittedName>
</protein>
<evidence type="ECO:0000313" key="1">
    <source>
        <dbReference type="EMBL" id="MDV6309290.1"/>
    </source>
</evidence>
<accession>A0AAE4R298</accession>